<gene>
    <name evidence="1" type="ORF">RND71_009819</name>
</gene>
<dbReference type="EMBL" id="JAVYJV010000005">
    <property type="protein sequence ID" value="KAK4370344.1"/>
    <property type="molecule type" value="Genomic_DNA"/>
</dbReference>
<name>A0AAE1VRL0_9SOLA</name>
<reference evidence="1" key="1">
    <citation type="submission" date="2023-12" db="EMBL/GenBank/DDBJ databases">
        <title>Genome assembly of Anisodus tanguticus.</title>
        <authorList>
            <person name="Wang Y.-J."/>
        </authorList>
    </citation>
    <scope>NUCLEOTIDE SEQUENCE</scope>
    <source>
        <strain evidence="1">KB-2021</strain>
        <tissue evidence="1">Leaf</tissue>
    </source>
</reference>
<evidence type="ECO:0000313" key="2">
    <source>
        <dbReference type="Proteomes" id="UP001291623"/>
    </source>
</evidence>
<protein>
    <submittedName>
        <fullName evidence="1">Uncharacterized protein</fullName>
    </submittedName>
</protein>
<keyword evidence="2" id="KW-1185">Reference proteome</keyword>
<dbReference type="AlphaFoldDB" id="A0AAE1VRL0"/>
<evidence type="ECO:0000313" key="1">
    <source>
        <dbReference type="EMBL" id="KAK4370344.1"/>
    </source>
</evidence>
<organism evidence="1 2">
    <name type="scientific">Anisodus tanguticus</name>
    <dbReference type="NCBI Taxonomy" id="243964"/>
    <lineage>
        <taxon>Eukaryota</taxon>
        <taxon>Viridiplantae</taxon>
        <taxon>Streptophyta</taxon>
        <taxon>Embryophyta</taxon>
        <taxon>Tracheophyta</taxon>
        <taxon>Spermatophyta</taxon>
        <taxon>Magnoliopsida</taxon>
        <taxon>eudicotyledons</taxon>
        <taxon>Gunneridae</taxon>
        <taxon>Pentapetalae</taxon>
        <taxon>asterids</taxon>
        <taxon>lamiids</taxon>
        <taxon>Solanales</taxon>
        <taxon>Solanaceae</taxon>
        <taxon>Solanoideae</taxon>
        <taxon>Hyoscyameae</taxon>
        <taxon>Anisodus</taxon>
    </lineage>
</organism>
<proteinExistence type="predicted"/>
<accession>A0AAE1VRL0</accession>
<sequence>MLKRLFFHLRNSKVHVLLGPEMHNITEITGIQYELSITFAKARIVTSTGMKCQFQELFSFCLNDLTSFNLPQLAVFRFQIAATSGTVQVLEHSDDALDQIDGGKLRRMALAYKILYKQQWLGLWPLEMQLKV</sequence>
<comment type="caution">
    <text evidence="1">The sequence shown here is derived from an EMBL/GenBank/DDBJ whole genome shotgun (WGS) entry which is preliminary data.</text>
</comment>
<dbReference type="Proteomes" id="UP001291623">
    <property type="component" value="Unassembled WGS sequence"/>
</dbReference>